<feature type="signal peptide" evidence="3">
    <location>
        <begin position="1"/>
        <end position="27"/>
    </location>
</feature>
<gene>
    <name evidence="4" type="ORF">FNV43_RR16823</name>
</gene>
<evidence type="ECO:0000256" key="1">
    <source>
        <dbReference type="ARBA" id="ARBA00006010"/>
    </source>
</evidence>
<dbReference type="Proteomes" id="UP000796880">
    <property type="component" value="Unassembled WGS sequence"/>
</dbReference>
<dbReference type="AlphaFoldDB" id="A0A8K0GZK4"/>
<organism evidence="4 5">
    <name type="scientific">Rhamnella rubrinervis</name>
    <dbReference type="NCBI Taxonomy" id="2594499"/>
    <lineage>
        <taxon>Eukaryota</taxon>
        <taxon>Viridiplantae</taxon>
        <taxon>Streptophyta</taxon>
        <taxon>Embryophyta</taxon>
        <taxon>Tracheophyta</taxon>
        <taxon>Spermatophyta</taxon>
        <taxon>Magnoliopsida</taxon>
        <taxon>eudicotyledons</taxon>
        <taxon>Gunneridae</taxon>
        <taxon>Pentapetalae</taxon>
        <taxon>rosids</taxon>
        <taxon>fabids</taxon>
        <taxon>Rosales</taxon>
        <taxon>Rhamnaceae</taxon>
        <taxon>rhamnoid group</taxon>
        <taxon>Rhamneae</taxon>
        <taxon>Rhamnella</taxon>
    </lineage>
</organism>
<dbReference type="OrthoDB" id="2013942at2759"/>
<dbReference type="PANTHER" id="PTHR33227">
    <property type="entry name" value="STIGMA-SPECIFIC STIG1-LIKE PROTEIN 3"/>
    <property type="match status" value="1"/>
</dbReference>
<keyword evidence="2 3" id="KW-0732">Signal</keyword>
<comment type="similarity">
    <text evidence="1">Belongs to the STIG1 family.</text>
</comment>
<name>A0A8K0GZK4_9ROSA</name>
<dbReference type="InterPro" id="IPR006969">
    <property type="entry name" value="Stig-like"/>
</dbReference>
<protein>
    <submittedName>
        <fullName evidence="4">Uncharacterized protein</fullName>
    </submittedName>
</protein>
<evidence type="ECO:0000256" key="2">
    <source>
        <dbReference type="ARBA" id="ARBA00022729"/>
    </source>
</evidence>
<dbReference type="EMBL" id="VOIH02000007">
    <property type="protein sequence ID" value="KAF3442905.1"/>
    <property type="molecule type" value="Genomic_DNA"/>
</dbReference>
<reference evidence="4" key="1">
    <citation type="submission" date="2020-03" db="EMBL/GenBank/DDBJ databases">
        <title>A high-quality chromosome-level genome assembly of a woody plant with both climbing and erect habits, Rhamnella rubrinervis.</title>
        <authorList>
            <person name="Lu Z."/>
            <person name="Yang Y."/>
            <person name="Zhu X."/>
            <person name="Sun Y."/>
        </authorList>
    </citation>
    <scope>NUCLEOTIDE SEQUENCE</scope>
    <source>
        <strain evidence="4">BYM</strain>
        <tissue evidence="4">Leaf</tissue>
    </source>
</reference>
<dbReference type="PANTHER" id="PTHR33227:SF6">
    <property type="entry name" value="PROTEIN GRIM REAPER"/>
    <property type="match status" value="1"/>
</dbReference>
<comment type="caution">
    <text evidence="4">The sequence shown here is derived from an EMBL/GenBank/DDBJ whole genome shotgun (WGS) entry which is preliminary data.</text>
</comment>
<proteinExistence type="inferred from homology"/>
<evidence type="ECO:0000256" key="3">
    <source>
        <dbReference type="SAM" id="SignalP"/>
    </source>
</evidence>
<dbReference type="Pfam" id="PF04885">
    <property type="entry name" value="Stig1"/>
    <property type="match status" value="1"/>
</dbReference>
<evidence type="ECO:0000313" key="5">
    <source>
        <dbReference type="Proteomes" id="UP000796880"/>
    </source>
</evidence>
<sequence length="161" mass="17770">MVNFFKLSTILSLTILLLLASYSPLMASSSSSIFDHLIDQEDNEEYVLDNPVPNPRSRSSRLLGSTNVIKKGTHCNPLKYNVCNGVWANKGKSFLHCCKNHCRNVLQDKNNCGRCGNKCKFGERCCGGRCTNVLNNVDHCGKCDKKCKGGVGCEYGYCGYA</sequence>
<evidence type="ECO:0000313" key="4">
    <source>
        <dbReference type="EMBL" id="KAF3442905.1"/>
    </source>
</evidence>
<feature type="chain" id="PRO_5035480015" evidence="3">
    <location>
        <begin position="28"/>
        <end position="161"/>
    </location>
</feature>
<keyword evidence="5" id="KW-1185">Reference proteome</keyword>
<accession>A0A8K0GZK4</accession>